<reference evidence="9 10" key="1">
    <citation type="submission" date="2016-04" db="EMBL/GenBank/DDBJ databases">
        <authorList>
            <person name="Evans L.H."/>
            <person name="Alamgir A."/>
            <person name="Owens N."/>
            <person name="Weber N.D."/>
            <person name="Virtaneva K."/>
            <person name="Barbian K."/>
            <person name="Babar A."/>
            <person name="Rosenke K."/>
        </authorList>
    </citation>
    <scope>NUCLEOTIDE SEQUENCE [LARGE SCALE GENOMIC DNA]</scope>
    <source>
        <strain evidence="9 10">CCM 8644</strain>
    </source>
</reference>
<dbReference type="PANTHER" id="PTHR42812:SF12">
    <property type="entry name" value="BETA-XYLOSIDASE-RELATED"/>
    <property type="match status" value="1"/>
</dbReference>
<dbReference type="SUPFAM" id="SSF49899">
    <property type="entry name" value="Concanavalin A-like lectins/glucanases"/>
    <property type="match status" value="1"/>
</dbReference>
<dbReference type="GO" id="GO:0005975">
    <property type="term" value="P:carbohydrate metabolic process"/>
    <property type="evidence" value="ECO:0007669"/>
    <property type="project" value="InterPro"/>
</dbReference>
<dbReference type="InterPro" id="IPR013320">
    <property type="entry name" value="ConA-like_dom_sf"/>
</dbReference>
<accession>A0A179DA92</accession>
<feature type="site" description="Important for catalytic activity, responsible for pKa modulation of the active site Glu and correct orientation of both the proton donor and substrate" evidence="5">
    <location>
        <position position="152"/>
    </location>
</feature>
<dbReference type="Pfam" id="PF17851">
    <property type="entry name" value="GH43_C2"/>
    <property type="match status" value="1"/>
</dbReference>
<keyword evidence="10" id="KW-1185">Reference proteome</keyword>
<evidence type="ECO:0000256" key="6">
    <source>
        <dbReference type="RuleBase" id="RU361187"/>
    </source>
</evidence>
<evidence type="ECO:0000259" key="8">
    <source>
        <dbReference type="Pfam" id="PF17851"/>
    </source>
</evidence>
<dbReference type="CDD" id="cd09001">
    <property type="entry name" value="GH43_FsAxh1-like"/>
    <property type="match status" value="1"/>
</dbReference>
<dbReference type="RefSeq" id="WP_068823741.1">
    <property type="nucleotide sequence ID" value="NZ_LWHJ01000032.1"/>
</dbReference>
<keyword evidence="2 6" id="KW-0378">Hydrolase</keyword>
<keyword evidence="3 6" id="KW-0326">Glycosidase</keyword>
<comment type="similarity">
    <text evidence="1 6">Belongs to the glycosyl hydrolase 43 family.</text>
</comment>
<dbReference type="EMBL" id="LWHJ01000032">
    <property type="protein sequence ID" value="OAQ37918.1"/>
    <property type="molecule type" value="Genomic_DNA"/>
</dbReference>
<dbReference type="InterPro" id="IPR051795">
    <property type="entry name" value="Glycosyl_Hydrlase_43"/>
</dbReference>
<dbReference type="SUPFAM" id="SSF75005">
    <property type="entry name" value="Arabinanase/levansucrase/invertase"/>
    <property type="match status" value="1"/>
</dbReference>
<dbReference type="STRING" id="1826909.A5893_16230"/>
<dbReference type="InterPro" id="IPR006710">
    <property type="entry name" value="Glyco_hydro_43"/>
</dbReference>
<gene>
    <name evidence="9" type="ORF">A5893_16230</name>
</gene>
<protein>
    <submittedName>
        <fullName evidence="9">Glycoside hydrolase</fullName>
    </submittedName>
</protein>
<dbReference type="Gene3D" id="2.115.10.20">
    <property type="entry name" value="Glycosyl hydrolase domain, family 43"/>
    <property type="match status" value="1"/>
</dbReference>
<feature type="active site" description="Proton acceptor" evidence="4">
    <location>
        <position position="44"/>
    </location>
</feature>
<evidence type="ECO:0000256" key="7">
    <source>
        <dbReference type="SAM" id="SignalP"/>
    </source>
</evidence>
<organism evidence="9 10">
    <name type="scientific">Pedobacter psychrophilus</name>
    <dbReference type="NCBI Taxonomy" id="1826909"/>
    <lineage>
        <taxon>Bacteria</taxon>
        <taxon>Pseudomonadati</taxon>
        <taxon>Bacteroidota</taxon>
        <taxon>Sphingobacteriia</taxon>
        <taxon>Sphingobacteriales</taxon>
        <taxon>Sphingobacteriaceae</taxon>
        <taxon>Pedobacter</taxon>
    </lineage>
</organism>
<evidence type="ECO:0000256" key="3">
    <source>
        <dbReference type="ARBA" id="ARBA00023295"/>
    </source>
</evidence>
<evidence type="ECO:0000256" key="2">
    <source>
        <dbReference type="ARBA" id="ARBA00022801"/>
    </source>
</evidence>
<evidence type="ECO:0000256" key="4">
    <source>
        <dbReference type="PIRSR" id="PIRSR606710-1"/>
    </source>
</evidence>
<reference evidence="9 10" key="2">
    <citation type="submission" date="2016-06" db="EMBL/GenBank/DDBJ databases">
        <title>Pedobacter psychrophilus sp. nov., isolated from Antarctic fragmentary rock.</title>
        <authorList>
            <person name="Svec P."/>
        </authorList>
    </citation>
    <scope>NUCLEOTIDE SEQUENCE [LARGE SCALE GENOMIC DNA]</scope>
    <source>
        <strain evidence="9 10">CCM 8644</strain>
    </source>
</reference>
<dbReference type="AlphaFoldDB" id="A0A179DA92"/>
<keyword evidence="7" id="KW-0732">Signal</keyword>
<feature type="active site" description="Proton donor" evidence="4">
    <location>
        <position position="210"/>
    </location>
</feature>
<dbReference type="OrthoDB" id="9801455at2"/>
<dbReference type="PANTHER" id="PTHR42812">
    <property type="entry name" value="BETA-XYLOSIDASE"/>
    <property type="match status" value="1"/>
</dbReference>
<dbReference type="GO" id="GO:0004553">
    <property type="term" value="F:hydrolase activity, hydrolyzing O-glycosyl compounds"/>
    <property type="evidence" value="ECO:0007669"/>
    <property type="project" value="InterPro"/>
</dbReference>
<dbReference type="Gene3D" id="2.60.120.200">
    <property type="match status" value="1"/>
</dbReference>
<evidence type="ECO:0000256" key="1">
    <source>
        <dbReference type="ARBA" id="ARBA00009865"/>
    </source>
</evidence>
<dbReference type="InterPro" id="IPR041542">
    <property type="entry name" value="GH43_C2"/>
</dbReference>
<dbReference type="InterPro" id="IPR023296">
    <property type="entry name" value="Glyco_hydro_beta-prop_sf"/>
</dbReference>
<sequence length="534" mass="60532">MKNFLIILLFISHFASAQDVSKVWVADQGNGTYKNPILNSDYSDPDAIRVGDDFYMVSSSFEHIPGLPILHSKDLVNWTLINHALKKQPPFEVYKKPQHGNGVWAPAIRYHNKEFYIYYPDGDYGVYMVKTDNPNNEWSKPILVYPGKGIIDPCPLWDEDGKTYLVHAYAGSRASIKSLIAIAPMNLEGTQVIDESQIIYDGHETDPTIEGPKIYKRNNYYYIFAPAGGVPTGWQLVLRSKNILGPYERKVVMDQGKSLVNGPHQGAWVNTQTGEDWFLHFQDKNAYGRVVHLQPMKWINDWPVIGVDKDGDGKGEPVSFFKKPNVGKSYPIKTPLESDEFNNQKLGLQWQWEANYNGNWLMTNHNGNLRLYAIYTDSIKNLWDVPNILGQKLPADNFTVTTKLKFSPNPKVQNERAGLVILGWSYATIFIQSKADGLYLMKGICEKADKGNPEKTEQLLKLESPEVYLKVAVTNGAKCNFYYSLDGKTYKEIEGEFIAEPGKWTGAKLGLYSLGNQKSNDTGYADFDFFRIDN</sequence>
<dbReference type="Proteomes" id="UP000078459">
    <property type="component" value="Unassembled WGS sequence"/>
</dbReference>
<proteinExistence type="inferred from homology"/>
<evidence type="ECO:0000256" key="5">
    <source>
        <dbReference type="PIRSR" id="PIRSR606710-2"/>
    </source>
</evidence>
<evidence type="ECO:0000313" key="10">
    <source>
        <dbReference type="Proteomes" id="UP000078459"/>
    </source>
</evidence>
<evidence type="ECO:0000313" key="9">
    <source>
        <dbReference type="EMBL" id="OAQ37918.1"/>
    </source>
</evidence>
<dbReference type="Pfam" id="PF04616">
    <property type="entry name" value="Glyco_hydro_43"/>
    <property type="match status" value="1"/>
</dbReference>
<name>A0A179DA92_9SPHI</name>
<feature type="chain" id="PRO_5008100272" evidence="7">
    <location>
        <begin position="18"/>
        <end position="534"/>
    </location>
</feature>
<comment type="caution">
    <text evidence="9">The sequence shown here is derived from an EMBL/GenBank/DDBJ whole genome shotgun (WGS) entry which is preliminary data.</text>
</comment>
<feature type="signal peptide" evidence="7">
    <location>
        <begin position="1"/>
        <end position="17"/>
    </location>
</feature>
<feature type="domain" description="Beta-xylosidase C-terminal Concanavalin A-like" evidence="8">
    <location>
        <begin position="338"/>
        <end position="532"/>
    </location>
</feature>